<dbReference type="PANTHER" id="PTHR22916:SF3">
    <property type="entry name" value="UDP-GLCNAC:BETAGAL BETA-1,3-N-ACETYLGLUCOSAMINYLTRANSFERASE-LIKE PROTEIN 1"/>
    <property type="match status" value="1"/>
</dbReference>
<dbReference type="CDD" id="cd00761">
    <property type="entry name" value="Glyco_tranf_GTA_type"/>
    <property type="match status" value="1"/>
</dbReference>
<dbReference type="EMBL" id="BSOJ01000014">
    <property type="protein sequence ID" value="GLR26288.1"/>
    <property type="molecule type" value="Genomic_DNA"/>
</dbReference>
<dbReference type="Proteomes" id="UP001156664">
    <property type="component" value="Unassembled WGS sequence"/>
</dbReference>
<evidence type="ECO:0000313" key="3">
    <source>
        <dbReference type="Proteomes" id="UP001156664"/>
    </source>
</evidence>
<gene>
    <name evidence="2" type="ORF">GCM10007875_13770</name>
</gene>
<accession>A0ABQ5YNW9</accession>
<dbReference type="RefSeq" id="WP_284280831.1">
    <property type="nucleotide sequence ID" value="NZ_BSOJ01000014.1"/>
</dbReference>
<dbReference type="Gene3D" id="3.90.550.10">
    <property type="entry name" value="Spore Coat Polysaccharide Biosynthesis Protein SpsA, Chain A"/>
    <property type="match status" value="1"/>
</dbReference>
<sequence>MNQFPKISVLIPVYNREDFIEECIRSALDQDYPNFEVIVVDNCSTDKTMHICKELEKKDERLHVYQNETNVGPVRNWLKCLEYSTGGYIKILFSDDLLLKGALRKFIKPFNTNKNLGIVVSTVQLGECVDKSYQYYWTKKSRLIDREEYLRRLLVADIPYSPCAAIIKRDLFKRYLNCDIQTKYQTDFFSHGAGPDVMVQLNSVWQTGCAYQISEPLVFFRSHQDSLTFKNLKNEVRNGYMATLSSFLVLNGRVGLAYAFLFGGWLGGGENVHEKFTNYCRNFVDVHPSFSYLRFFTALLSLSYNRIKKKINFRIANRIYN</sequence>
<protein>
    <recommendedName>
        <fullName evidence="1">Glycosyltransferase 2-like domain-containing protein</fullName>
    </recommendedName>
</protein>
<evidence type="ECO:0000259" key="1">
    <source>
        <dbReference type="Pfam" id="PF00535"/>
    </source>
</evidence>
<feature type="domain" description="Glycosyltransferase 2-like" evidence="1">
    <location>
        <begin position="8"/>
        <end position="175"/>
    </location>
</feature>
<organism evidence="2 3">
    <name type="scientific">Limnobacter litoralis</name>
    <dbReference type="NCBI Taxonomy" id="481366"/>
    <lineage>
        <taxon>Bacteria</taxon>
        <taxon>Pseudomonadati</taxon>
        <taxon>Pseudomonadota</taxon>
        <taxon>Betaproteobacteria</taxon>
        <taxon>Burkholderiales</taxon>
        <taxon>Burkholderiaceae</taxon>
        <taxon>Limnobacter</taxon>
    </lineage>
</organism>
<evidence type="ECO:0000313" key="2">
    <source>
        <dbReference type="EMBL" id="GLR26288.1"/>
    </source>
</evidence>
<dbReference type="InterPro" id="IPR029044">
    <property type="entry name" value="Nucleotide-diphossugar_trans"/>
</dbReference>
<dbReference type="PANTHER" id="PTHR22916">
    <property type="entry name" value="GLYCOSYLTRANSFERASE"/>
    <property type="match status" value="1"/>
</dbReference>
<keyword evidence="3" id="KW-1185">Reference proteome</keyword>
<comment type="caution">
    <text evidence="2">The sequence shown here is derived from an EMBL/GenBank/DDBJ whole genome shotgun (WGS) entry which is preliminary data.</text>
</comment>
<dbReference type="Pfam" id="PF00535">
    <property type="entry name" value="Glycos_transf_2"/>
    <property type="match status" value="1"/>
</dbReference>
<dbReference type="SUPFAM" id="SSF53448">
    <property type="entry name" value="Nucleotide-diphospho-sugar transferases"/>
    <property type="match status" value="1"/>
</dbReference>
<dbReference type="InterPro" id="IPR001173">
    <property type="entry name" value="Glyco_trans_2-like"/>
</dbReference>
<reference evidence="3" key="1">
    <citation type="journal article" date="2019" name="Int. J. Syst. Evol. Microbiol.">
        <title>The Global Catalogue of Microorganisms (GCM) 10K type strain sequencing project: providing services to taxonomists for standard genome sequencing and annotation.</title>
        <authorList>
            <consortium name="The Broad Institute Genomics Platform"/>
            <consortium name="The Broad Institute Genome Sequencing Center for Infectious Disease"/>
            <person name="Wu L."/>
            <person name="Ma J."/>
        </authorList>
    </citation>
    <scope>NUCLEOTIDE SEQUENCE [LARGE SCALE GENOMIC DNA]</scope>
    <source>
        <strain evidence="3">NBRC 105857</strain>
    </source>
</reference>
<name>A0ABQ5YNW9_9BURK</name>
<proteinExistence type="predicted"/>